<proteinExistence type="predicted"/>
<evidence type="ECO:0000313" key="2">
    <source>
        <dbReference type="Proteomes" id="UP000790377"/>
    </source>
</evidence>
<sequence>MSLPNIVVVLLESRAFQLFLNLVAPAEPSPRRSSNAELPTRSRLRSHWDLLIHFSEFIIPSLSIPESLSKFLETCKGSYFYYFVQGLIRIEDPPHFRRVDPLSPSGFRGTSAPPAHSRGNLRYTYDPKSSTSSLPATLLGPPPSRKALRALAARTLLDNSNLGSNNTSRSSSPGLLHRPSSTLSYHTSASEEEEEREVDPNWVNSTSYQSPCKKLGEELHTVFPSPYYIREPYIGSFMFAKWEKVEAPYCRNTVVDVSIKFWNSNQQTESFLDSFISSLKERERNCWAYKINPPGEVSDLNNTDSEHFFGYLDFKFLEKNAHLPISKPKSSDLPSYLRIIYFY</sequence>
<protein>
    <submittedName>
        <fullName evidence="1">Uncharacterized protein</fullName>
    </submittedName>
</protein>
<organism evidence="1 2">
    <name type="scientific">Hygrophoropsis aurantiaca</name>
    <dbReference type="NCBI Taxonomy" id="72124"/>
    <lineage>
        <taxon>Eukaryota</taxon>
        <taxon>Fungi</taxon>
        <taxon>Dikarya</taxon>
        <taxon>Basidiomycota</taxon>
        <taxon>Agaricomycotina</taxon>
        <taxon>Agaricomycetes</taxon>
        <taxon>Agaricomycetidae</taxon>
        <taxon>Boletales</taxon>
        <taxon>Coniophorineae</taxon>
        <taxon>Hygrophoropsidaceae</taxon>
        <taxon>Hygrophoropsis</taxon>
    </lineage>
</organism>
<name>A0ACB7ZSB6_9AGAM</name>
<dbReference type="EMBL" id="MU268882">
    <property type="protein sequence ID" value="KAH7903574.1"/>
    <property type="molecule type" value="Genomic_DNA"/>
</dbReference>
<evidence type="ECO:0000313" key="1">
    <source>
        <dbReference type="EMBL" id="KAH7903574.1"/>
    </source>
</evidence>
<keyword evidence="2" id="KW-1185">Reference proteome</keyword>
<comment type="caution">
    <text evidence="1">The sequence shown here is derived from an EMBL/GenBank/DDBJ whole genome shotgun (WGS) entry which is preliminary data.</text>
</comment>
<accession>A0ACB7ZSB6</accession>
<dbReference type="Proteomes" id="UP000790377">
    <property type="component" value="Unassembled WGS sequence"/>
</dbReference>
<reference evidence="1" key="1">
    <citation type="journal article" date="2021" name="New Phytol.">
        <title>Evolutionary innovations through gain and loss of genes in the ectomycorrhizal Boletales.</title>
        <authorList>
            <person name="Wu G."/>
            <person name="Miyauchi S."/>
            <person name="Morin E."/>
            <person name="Kuo A."/>
            <person name="Drula E."/>
            <person name="Varga T."/>
            <person name="Kohler A."/>
            <person name="Feng B."/>
            <person name="Cao Y."/>
            <person name="Lipzen A."/>
            <person name="Daum C."/>
            <person name="Hundley H."/>
            <person name="Pangilinan J."/>
            <person name="Johnson J."/>
            <person name="Barry K."/>
            <person name="LaButti K."/>
            <person name="Ng V."/>
            <person name="Ahrendt S."/>
            <person name="Min B."/>
            <person name="Choi I.G."/>
            <person name="Park H."/>
            <person name="Plett J.M."/>
            <person name="Magnuson J."/>
            <person name="Spatafora J.W."/>
            <person name="Nagy L.G."/>
            <person name="Henrissat B."/>
            <person name="Grigoriev I.V."/>
            <person name="Yang Z.L."/>
            <person name="Xu J."/>
            <person name="Martin F.M."/>
        </authorList>
    </citation>
    <scope>NUCLEOTIDE SEQUENCE</scope>
    <source>
        <strain evidence="1">ATCC 28755</strain>
    </source>
</reference>
<gene>
    <name evidence="1" type="ORF">BJ138DRAFT_1120245</name>
</gene>